<evidence type="ECO:0000256" key="1">
    <source>
        <dbReference type="ARBA" id="ARBA00022679"/>
    </source>
</evidence>
<dbReference type="SUPFAM" id="SSF55729">
    <property type="entry name" value="Acyl-CoA N-acyltransferases (Nat)"/>
    <property type="match status" value="1"/>
</dbReference>
<keyword evidence="5" id="KW-1185">Reference proteome</keyword>
<dbReference type="Proteomes" id="UP001316087">
    <property type="component" value="Unassembled WGS sequence"/>
</dbReference>
<gene>
    <name evidence="4" type="ORF">LZ480_18035</name>
</gene>
<dbReference type="PROSITE" id="PS51186">
    <property type="entry name" value="GNAT"/>
    <property type="match status" value="1"/>
</dbReference>
<organism evidence="4 5">
    <name type="scientific">Solibacillus palustris</name>
    <dbReference type="NCBI Taxonomy" id="2908203"/>
    <lineage>
        <taxon>Bacteria</taxon>
        <taxon>Bacillati</taxon>
        <taxon>Bacillota</taxon>
        <taxon>Bacilli</taxon>
        <taxon>Bacillales</taxon>
        <taxon>Caryophanaceae</taxon>
        <taxon>Solibacillus</taxon>
    </lineage>
</organism>
<dbReference type="EMBL" id="JAKZFC010000010">
    <property type="protein sequence ID" value="MCH7323773.1"/>
    <property type="molecule type" value="Genomic_DNA"/>
</dbReference>
<evidence type="ECO:0000259" key="3">
    <source>
        <dbReference type="PROSITE" id="PS51186"/>
    </source>
</evidence>
<protein>
    <submittedName>
        <fullName evidence="4">GNAT family N-acetyltransferase</fullName>
    </submittedName>
</protein>
<dbReference type="PANTHER" id="PTHR43877">
    <property type="entry name" value="AMINOALKYLPHOSPHONATE N-ACETYLTRANSFERASE-RELATED-RELATED"/>
    <property type="match status" value="1"/>
</dbReference>
<evidence type="ECO:0000313" key="4">
    <source>
        <dbReference type="EMBL" id="MCH7323773.1"/>
    </source>
</evidence>
<accession>A0ABS9UHP6</accession>
<sequence length="186" mass="21143">MTISIRKATPQDAKMVAPLIYDAIGDIANNLTGEQELSKVINSLEQFVVETTNRHSYLNTFVAVKDTDILGIVVLYDGKRGDDLDRQLEQQLAEKNIHVTLDVEAHTNEYYIDTICVAQNARGLGIGTKLLHFAEQHAKELGYQKLSLNVELEKFDARRLYERMGFVVTEPWTIINEPFHHMVKSL</sequence>
<dbReference type="PANTHER" id="PTHR43877:SF2">
    <property type="entry name" value="AMINOALKYLPHOSPHONATE N-ACETYLTRANSFERASE-RELATED"/>
    <property type="match status" value="1"/>
</dbReference>
<dbReference type="InterPro" id="IPR050832">
    <property type="entry name" value="Bact_Acetyltransf"/>
</dbReference>
<keyword evidence="2" id="KW-0012">Acyltransferase</keyword>
<keyword evidence="1" id="KW-0808">Transferase</keyword>
<evidence type="ECO:0000313" key="5">
    <source>
        <dbReference type="Proteomes" id="UP001316087"/>
    </source>
</evidence>
<reference evidence="4 5" key="1">
    <citation type="submission" date="2022-03" db="EMBL/GenBank/DDBJ databases">
        <authorList>
            <person name="Jo J.-H."/>
            <person name="Im W.-T."/>
        </authorList>
    </citation>
    <scope>NUCLEOTIDE SEQUENCE [LARGE SCALE GENOMIC DNA]</scope>
    <source>
        <strain evidence="4 5">MA9</strain>
    </source>
</reference>
<dbReference type="InterPro" id="IPR000182">
    <property type="entry name" value="GNAT_dom"/>
</dbReference>
<comment type="caution">
    <text evidence="4">The sequence shown here is derived from an EMBL/GenBank/DDBJ whole genome shotgun (WGS) entry which is preliminary data.</text>
</comment>
<dbReference type="Gene3D" id="3.40.630.30">
    <property type="match status" value="1"/>
</dbReference>
<feature type="domain" description="N-acetyltransferase" evidence="3">
    <location>
        <begin position="3"/>
        <end position="186"/>
    </location>
</feature>
<dbReference type="Pfam" id="PF00583">
    <property type="entry name" value="Acetyltransf_1"/>
    <property type="match status" value="1"/>
</dbReference>
<name>A0ABS9UHP6_9BACL</name>
<proteinExistence type="predicted"/>
<evidence type="ECO:0000256" key="2">
    <source>
        <dbReference type="ARBA" id="ARBA00023315"/>
    </source>
</evidence>
<dbReference type="RefSeq" id="WP_241370935.1">
    <property type="nucleotide sequence ID" value="NZ_JAKZFC010000010.1"/>
</dbReference>
<dbReference type="InterPro" id="IPR016181">
    <property type="entry name" value="Acyl_CoA_acyltransferase"/>
</dbReference>
<dbReference type="CDD" id="cd04301">
    <property type="entry name" value="NAT_SF"/>
    <property type="match status" value="1"/>
</dbReference>